<evidence type="ECO:0000313" key="5">
    <source>
        <dbReference type="Proteomes" id="UP001176521"/>
    </source>
</evidence>
<organism evidence="4 5">
    <name type="scientific">Tilletia horrida</name>
    <dbReference type="NCBI Taxonomy" id="155126"/>
    <lineage>
        <taxon>Eukaryota</taxon>
        <taxon>Fungi</taxon>
        <taxon>Dikarya</taxon>
        <taxon>Basidiomycota</taxon>
        <taxon>Ustilaginomycotina</taxon>
        <taxon>Exobasidiomycetes</taxon>
        <taxon>Tilletiales</taxon>
        <taxon>Tilletiaceae</taxon>
        <taxon>Tilletia</taxon>
    </lineage>
</organism>
<evidence type="ECO:0000256" key="1">
    <source>
        <dbReference type="ARBA" id="ARBA00022801"/>
    </source>
</evidence>
<evidence type="ECO:0000313" key="4">
    <source>
        <dbReference type="EMBL" id="KAK0534178.1"/>
    </source>
</evidence>
<dbReference type="Proteomes" id="UP001176521">
    <property type="component" value="Unassembled WGS sequence"/>
</dbReference>
<keyword evidence="3" id="KW-0732">Signal</keyword>
<feature type="region of interest" description="Disordered" evidence="2">
    <location>
        <begin position="40"/>
        <end position="59"/>
    </location>
</feature>
<evidence type="ECO:0008006" key="6">
    <source>
        <dbReference type="Google" id="ProtNLM"/>
    </source>
</evidence>
<dbReference type="GO" id="GO:0016788">
    <property type="term" value="F:hydrolase activity, acting on ester bonds"/>
    <property type="evidence" value="ECO:0007669"/>
    <property type="project" value="InterPro"/>
</dbReference>
<sequence length="469" mass="50172">MQIKQLATVALALPALAAAVPAKVDKRSTIAQGLVFAPGSDSPTSQSVNGGGMNNGTLKNGPVVPGKAFDRIIQIWFENTNAAVAYSTPAFMDLAKQGLTLTSSYAVTHPSEPNYIASVTGDFFGLADDSFNYIPSNITSVFDLLDEKSISWACYEEQLPTDGYTGFNYTQKAYINGSATWTYYVRKHNPCAILNSVSGNDTLRQRNRNFNDFAADVNANALPQWSFFTPNMVNDGHDTSPAFLSNWTNFWLLPLLNNSNFNTDRTLIVASFDENEEYTENNQIATIILGKGLPQELVGKTDDTFYTHYSFLSTVEANWGLKNLGRGDANKTLANVLSFVANQTGYTNVDVPLEQRPLLNLTGVAPGPLSAEFYTNFYAPTFPNATGAGGQGVLIMPGMNMSQVLTAQTATVNLTATGAKRPYGTDPYAPASSASPTSTGAAVTQLRAASAPALFAAVAMVSAAVATLL</sequence>
<dbReference type="GO" id="GO:0009395">
    <property type="term" value="P:phospholipid catabolic process"/>
    <property type="evidence" value="ECO:0007669"/>
    <property type="project" value="TreeGrafter"/>
</dbReference>
<gene>
    <name evidence="4" type="ORF">OC842_002711</name>
</gene>
<dbReference type="InterPro" id="IPR007312">
    <property type="entry name" value="Phosphoesterase"/>
</dbReference>
<evidence type="ECO:0000256" key="3">
    <source>
        <dbReference type="SAM" id="SignalP"/>
    </source>
</evidence>
<comment type="caution">
    <text evidence="4">The sequence shown here is derived from an EMBL/GenBank/DDBJ whole genome shotgun (WGS) entry which is preliminary data.</text>
</comment>
<proteinExistence type="predicted"/>
<feature type="signal peptide" evidence="3">
    <location>
        <begin position="1"/>
        <end position="19"/>
    </location>
</feature>
<reference evidence="4" key="1">
    <citation type="journal article" date="2023" name="PhytoFront">
        <title>Draft Genome Resources of Seven Strains of Tilletia horrida, Causal Agent of Kernel Smut of Rice.</title>
        <authorList>
            <person name="Khanal S."/>
            <person name="Antony Babu S."/>
            <person name="Zhou X.G."/>
        </authorList>
    </citation>
    <scope>NUCLEOTIDE SEQUENCE</scope>
    <source>
        <strain evidence="4">TX3</strain>
    </source>
</reference>
<dbReference type="PANTHER" id="PTHR31956:SF8">
    <property type="entry name" value="ACID PHOSPHATASE PHOA (AFU_ORTHOLOGUE AFUA_1G03570)"/>
    <property type="match status" value="1"/>
</dbReference>
<keyword evidence="5" id="KW-1185">Reference proteome</keyword>
<protein>
    <recommendedName>
        <fullName evidence="6">Acid phosphatase</fullName>
    </recommendedName>
</protein>
<dbReference type="PANTHER" id="PTHR31956">
    <property type="entry name" value="NON-SPECIFIC PHOSPHOLIPASE C4-RELATED"/>
    <property type="match status" value="1"/>
</dbReference>
<dbReference type="Pfam" id="PF04185">
    <property type="entry name" value="Phosphoesterase"/>
    <property type="match status" value="1"/>
</dbReference>
<name>A0AAN6JM15_9BASI</name>
<dbReference type="AlphaFoldDB" id="A0AAN6JM15"/>
<feature type="chain" id="PRO_5042887131" description="Acid phosphatase" evidence="3">
    <location>
        <begin position="20"/>
        <end position="469"/>
    </location>
</feature>
<dbReference type="Gene3D" id="3.40.720.10">
    <property type="entry name" value="Alkaline Phosphatase, subunit A"/>
    <property type="match status" value="1"/>
</dbReference>
<evidence type="ECO:0000256" key="2">
    <source>
        <dbReference type="SAM" id="MobiDB-lite"/>
    </source>
</evidence>
<keyword evidence="1" id="KW-0378">Hydrolase</keyword>
<dbReference type="EMBL" id="JAPDMQ010000121">
    <property type="protein sequence ID" value="KAK0534178.1"/>
    <property type="molecule type" value="Genomic_DNA"/>
</dbReference>
<dbReference type="InterPro" id="IPR017850">
    <property type="entry name" value="Alkaline_phosphatase_core_sf"/>
</dbReference>
<accession>A0AAN6JM15</accession>